<dbReference type="InterPro" id="IPR036890">
    <property type="entry name" value="HATPase_C_sf"/>
</dbReference>
<keyword evidence="4" id="KW-1003">Cell membrane</keyword>
<reference evidence="14" key="3">
    <citation type="submission" date="2024-03" db="EMBL/GenBank/DDBJ databases">
        <title>The Genome Sequence of Enterococcus sp. DIV0242b.</title>
        <authorList>
            <consortium name="The Broad Institute Genomics Platform"/>
            <consortium name="The Broad Institute Microbial Omics Core"/>
            <consortium name="The Broad Institute Genomic Center for Infectious Diseases"/>
            <person name="Earl A."/>
            <person name="Manson A."/>
            <person name="Gilmore M."/>
            <person name="Schwartman J."/>
            <person name="Shea T."/>
            <person name="Abouelleil A."/>
            <person name="Cao P."/>
            <person name="Chapman S."/>
            <person name="Cusick C."/>
            <person name="Young S."/>
            <person name="Neafsey D."/>
            <person name="Nusbaum C."/>
            <person name="Birren B."/>
        </authorList>
    </citation>
    <scope>NUCLEOTIDE SEQUENCE</scope>
    <source>
        <strain evidence="14">9E7_DIV0242</strain>
    </source>
</reference>
<proteinExistence type="predicted"/>
<evidence type="ECO:0000313" key="14">
    <source>
        <dbReference type="EMBL" id="WYJ90994.1"/>
    </source>
</evidence>
<protein>
    <recommendedName>
        <fullName evidence="3">histidine kinase</fullName>
        <ecNumber evidence="3">2.7.13.3</ecNumber>
    </recommendedName>
</protein>
<evidence type="ECO:0000313" key="13">
    <source>
        <dbReference type="EMBL" id="OTP17385.1"/>
    </source>
</evidence>
<keyword evidence="15" id="KW-1185">Reference proteome</keyword>
<dbReference type="SUPFAM" id="SSF55874">
    <property type="entry name" value="ATPase domain of HSP90 chaperone/DNA topoisomerase II/histidine kinase"/>
    <property type="match status" value="1"/>
</dbReference>
<evidence type="ECO:0000256" key="7">
    <source>
        <dbReference type="ARBA" id="ARBA00022777"/>
    </source>
</evidence>
<sequence>MRLFFRYLKDRKYTVITYIGMVSLFVSTFFLYDVPVDVYADALLFSGFFLLIMMSIQYYRYRRQHFSLENGKKAVRLYVQSRQQRQLLIEEDYEELLEILDRECREDVSESKQANYRLMDYYSMWSHQIKTPLAVLNLKMQENQLDHTVLKQELFKIDQYLDMMLQYLRLNHTETDFVFEEVDIDRLIKETVKKYATFFIYQELSFSLEETGQTVISDKKWLGFVLEQILLNAIKYTRQGGIRIYSNPNRPKEIVIEDTGIGILQEDIDRVFEKGYTGYNGHNHQKATGLGLYMSREIMRKLGHQIHLTSEVGSGTKVWLNVSQHRYKME</sequence>
<dbReference type="InterPro" id="IPR050351">
    <property type="entry name" value="BphY/WalK/GraS-like"/>
</dbReference>
<dbReference type="PROSITE" id="PS50109">
    <property type="entry name" value="HIS_KIN"/>
    <property type="match status" value="1"/>
</dbReference>
<feature type="domain" description="Histidine kinase" evidence="12">
    <location>
        <begin position="124"/>
        <end position="326"/>
    </location>
</feature>
<evidence type="ECO:0000259" key="12">
    <source>
        <dbReference type="PROSITE" id="PS50109"/>
    </source>
</evidence>
<comment type="subcellular location">
    <subcellularLocation>
        <location evidence="2">Cell membrane</location>
        <topology evidence="2">Multi-pass membrane protein</topology>
    </subcellularLocation>
</comment>
<reference evidence="14" key="2">
    <citation type="submission" date="2017-05" db="EMBL/GenBank/DDBJ databases">
        <authorList>
            <consortium name="The Broad Institute Genomics Platform"/>
            <consortium name="The Broad Institute Genomic Center for Infectious Diseases"/>
            <person name="Earl A."/>
            <person name="Manson A."/>
            <person name="Schwartman J."/>
            <person name="Gilmore M."/>
            <person name="Abouelleil A."/>
            <person name="Cao P."/>
            <person name="Chapman S."/>
            <person name="Cusick C."/>
            <person name="Shea T."/>
            <person name="Young S."/>
            <person name="Neafsey D."/>
            <person name="Nusbaum C."/>
            <person name="Birren B."/>
        </authorList>
    </citation>
    <scope>NUCLEOTIDE SEQUENCE</scope>
    <source>
        <strain evidence="14">9E7_DIV0242</strain>
    </source>
</reference>
<evidence type="ECO:0000256" key="5">
    <source>
        <dbReference type="ARBA" id="ARBA00022679"/>
    </source>
</evidence>
<dbReference type="SMART" id="SM00387">
    <property type="entry name" value="HATPase_c"/>
    <property type="match status" value="1"/>
</dbReference>
<dbReference type="OrthoDB" id="9780487at2"/>
<feature type="transmembrane region" description="Helical" evidence="11">
    <location>
        <begin position="12"/>
        <end position="32"/>
    </location>
</feature>
<reference evidence="13" key="1">
    <citation type="submission" date="2017-05" db="EMBL/GenBank/DDBJ databases">
        <title>The Genome Sequence of Enterococcus sp. 9E7_DIV0242.</title>
        <authorList>
            <consortium name="The Broad Institute Genomics Platform"/>
            <consortium name="The Broad Institute Genomic Center for Infectious Diseases"/>
            <person name="Earl A."/>
            <person name="Manson A."/>
            <person name="Schwartman J."/>
            <person name="Gilmore M."/>
            <person name="Abouelleil A."/>
            <person name="Cao P."/>
            <person name="Chapman S."/>
            <person name="Cusick C."/>
            <person name="Shea T."/>
            <person name="Young S."/>
            <person name="Neafsey D."/>
            <person name="Nusbaum C."/>
            <person name="Birren B."/>
        </authorList>
    </citation>
    <scope>NUCLEOTIDE SEQUENCE [LARGE SCALE GENOMIC DNA]</scope>
    <source>
        <strain evidence="13">9E7_DIV0242</strain>
    </source>
</reference>
<organism evidence="13">
    <name type="scientific">Candidatus Enterococcus clewellii</name>
    <dbReference type="NCBI Taxonomy" id="1834193"/>
    <lineage>
        <taxon>Bacteria</taxon>
        <taxon>Bacillati</taxon>
        <taxon>Bacillota</taxon>
        <taxon>Bacilli</taxon>
        <taxon>Lactobacillales</taxon>
        <taxon>Enterococcaceae</taxon>
        <taxon>Enterococcus</taxon>
    </lineage>
</organism>
<evidence type="ECO:0000256" key="10">
    <source>
        <dbReference type="ARBA" id="ARBA00023136"/>
    </source>
</evidence>
<accession>A0A242K882</accession>
<dbReference type="Proteomes" id="UP000195141">
    <property type="component" value="Chromosome"/>
</dbReference>
<evidence type="ECO:0000256" key="1">
    <source>
        <dbReference type="ARBA" id="ARBA00000085"/>
    </source>
</evidence>
<feature type="transmembrane region" description="Helical" evidence="11">
    <location>
        <begin position="38"/>
        <end position="59"/>
    </location>
</feature>
<dbReference type="EMBL" id="CP147247">
    <property type="protein sequence ID" value="WYJ90994.1"/>
    <property type="molecule type" value="Genomic_DNA"/>
</dbReference>
<evidence type="ECO:0000256" key="4">
    <source>
        <dbReference type="ARBA" id="ARBA00022475"/>
    </source>
</evidence>
<dbReference type="InterPro" id="IPR003594">
    <property type="entry name" value="HATPase_dom"/>
</dbReference>
<dbReference type="Pfam" id="PF02518">
    <property type="entry name" value="HATPase_c"/>
    <property type="match status" value="1"/>
</dbReference>
<keyword evidence="7" id="KW-0418">Kinase</keyword>
<dbReference type="PANTHER" id="PTHR45453">
    <property type="entry name" value="PHOSPHATE REGULON SENSOR PROTEIN PHOR"/>
    <property type="match status" value="1"/>
</dbReference>
<evidence type="ECO:0000256" key="6">
    <source>
        <dbReference type="ARBA" id="ARBA00022692"/>
    </source>
</evidence>
<dbReference type="EC" id="2.7.13.3" evidence="3"/>
<keyword evidence="5" id="KW-0808">Transferase</keyword>
<keyword evidence="8 11" id="KW-1133">Transmembrane helix</keyword>
<comment type="catalytic activity">
    <reaction evidence="1">
        <text>ATP + protein L-histidine = ADP + protein N-phospho-L-histidine.</text>
        <dbReference type="EC" id="2.7.13.3"/>
    </reaction>
</comment>
<dbReference type="AlphaFoldDB" id="A0A242K882"/>
<dbReference type="RefSeq" id="WP_086348606.1">
    <property type="nucleotide sequence ID" value="NZ_CP147247.1"/>
</dbReference>
<dbReference type="GO" id="GO:0016036">
    <property type="term" value="P:cellular response to phosphate starvation"/>
    <property type="evidence" value="ECO:0007669"/>
    <property type="project" value="TreeGrafter"/>
</dbReference>
<dbReference type="InterPro" id="IPR004358">
    <property type="entry name" value="Sig_transdc_His_kin-like_C"/>
</dbReference>
<evidence type="ECO:0000256" key="9">
    <source>
        <dbReference type="ARBA" id="ARBA00023012"/>
    </source>
</evidence>
<dbReference type="GO" id="GO:0000155">
    <property type="term" value="F:phosphorelay sensor kinase activity"/>
    <property type="evidence" value="ECO:0007669"/>
    <property type="project" value="TreeGrafter"/>
</dbReference>
<keyword evidence="6 11" id="KW-0812">Transmembrane</keyword>
<keyword evidence="9" id="KW-0902">Two-component regulatory system</keyword>
<gene>
    <name evidence="13" type="ORF">A5888_001523</name>
    <name evidence="14" type="ORF">A5888_002762</name>
</gene>
<evidence type="ECO:0000256" key="2">
    <source>
        <dbReference type="ARBA" id="ARBA00004651"/>
    </source>
</evidence>
<evidence type="ECO:0000256" key="8">
    <source>
        <dbReference type="ARBA" id="ARBA00022989"/>
    </source>
</evidence>
<dbReference type="Gene3D" id="3.30.565.10">
    <property type="entry name" value="Histidine kinase-like ATPase, C-terminal domain"/>
    <property type="match status" value="1"/>
</dbReference>
<dbReference type="InterPro" id="IPR005467">
    <property type="entry name" value="His_kinase_dom"/>
</dbReference>
<evidence type="ECO:0000313" key="15">
    <source>
        <dbReference type="Proteomes" id="UP000195141"/>
    </source>
</evidence>
<evidence type="ECO:0000256" key="11">
    <source>
        <dbReference type="SAM" id="Phobius"/>
    </source>
</evidence>
<dbReference type="PANTHER" id="PTHR45453:SF2">
    <property type="entry name" value="HISTIDINE KINASE"/>
    <property type="match status" value="1"/>
</dbReference>
<dbReference type="EMBL" id="NGMM01000002">
    <property type="protein sequence ID" value="OTP17385.1"/>
    <property type="molecule type" value="Genomic_DNA"/>
</dbReference>
<keyword evidence="10 11" id="KW-0472">Membrane</keyword>
<dbReference type="GO" id="GO:0005886">
    <property type="term" value="C:plasma membrane"/>
    <property type="evidence" value="ECO:0007669"/>
    <property type="project" value="UniProtKB-SubCell"/>
</dbReference>
<dbReference type="PRINTS" id="PR00344">
    <property type="entry name" value="BCTRLSENSOR"/>
</dbReference>
<dbReference type="GO" id="GO:0004721">
    <property type="term" value="F:phosphoprotein phosphatase activity"/>
    <property type="evidence" value="ECO:0007669"/>
    <property type="project" value="TreeGrafter"/>
</dbReference>
<name>A0A242K882_9ENTE</name>
<evidence type="ECO:0000256" key="3">
    <source>
        <dbReference type="ARBA" id="ARBA00012438"/>
    </source>
</evidence>